<feature type="compositionally biased region" description="Basic and acidic residues" evidence="10">
    <location>
        <begin position="281"/>
        <end position="290"/>
    </location>
</feature>
<feature type="compositionally biased region" description="Low complexity" evidence="10">
    <location>
        <begin position="295"/>
        <end position="306"/>
    </location>
</feature>
<dbReference type="PANTHER" id="PTHR10408">
    <property type="entry name" value="STEROL O-ACYLTRANSFERASE"/>
    <property type="match status" value="1"/>
</dbReference>
<dbReference type="RefSeq" id="XP_049180277.1">
    <property type="nucleotide sequence ID" value="XM_049323985.1"/>
</dbReference>
<keyword evidence="7 11" id="KW-0472">Membrane</keyword>
<evidence type="ECO:0000313" key="12">
    <source>
        <dbReference type="EMBL" id="KAI3404532.2"/>
    </source>
</evidence>
<evidence type="ECO:0000313" key="13">
    <source>
        <dbReference type="Proteomes" id="UP001202479"/>
    </source>
</evidence>
<feature type="transmembrane region" description="Helical" evidence="11">
    <location>
        <begin position="666"/>
        <end position="688"/>
    </location>
</feature>
<feature type="transmembrane region" description="Helical" evidence="11">
    <location>
        <begin position="428"/>
        <end position="451"/>
    </location>
</feature>
<dbReference type="InterPro" id="IPR019165">
    <property type="entry name" value="Peptidase_M76_ATP23"/>
</dbReference>
<dbReference type="GO" id="GO:0005789">
    <property type="term" value="C:endoplasmic reticulum membrane"/>
    <property type="evidence" value="ECO:0007669"/>
    <property type="project" value="UniProtKB-SubCell"/>
</dbReference>
<feature type="region of interest" description="Disordered" evidence="10">
    <location>
        <begin position="274"/>
        <end position="336"/>
    </location>
</feature>
<comment type="subcellular location">
    <subcellularLocation>
        <location evidence="1">Endoplasmic reticulum membrane</location>
        <topology evidence="1">Multi-pass membrane protein</topology>
    </subcellularLocation>
</comment>
<evidence type="ECO:0000256" key="10">
    <source>
        <dbReference type="SAM" id="MobiDB-lite"/>
    </source>
</evidence>
<comment type="caution">
    <text evidence="12">The sequence shown here is derived from an EMBL/GenBank/DDBJ whole genome shotgun (WGS) entry which is preliminary data.</text>
</comment>
<evidence type="ECO:0000256" key="7">
    <source>
        <dbReference type="ARBA" id="ARBA00023136"/>
    </source>
</evidence>
<evidence type="ECO:0000256" key="3">
    <source>
        <dbReference type="ARBA" id="ARBA00022679"/>
    </source>
</evidence>
<evidence type="ECO:0000256" key="6">
    <source>
        <dbReference type="ARBA" id="ARBA00022989"/>
    </source>
</evidence>
<gene>
    <name evidence="12" type="ORF">KGF56_002724</name>
</gene>
<proteinExistence type="inferred from homology"/>
<feature type="compositionally biased region" description="Basic and acidic residues" evidence="10">
    <location>
        <begin position="314"/>
        <end position="327"/>
    </location>
</feature>
<keyword evidence="4 11" id="KW-0812">Transmembrane</keyword>
<evidence type="ECO:0000256" key="1">
    <source>
        <dbReference type="ARBA" id="ARBA00004477"/>
    </source>
</evidence>
<feature type="transmembrane region" description="Helical" evidence="11">
    <location>
        <begin position="787"/>
        <end position="810"/>
    </location>
</feature>
<dbReference type="Pfam" id="PF09768">
    <property type="entry name" value="Peptidase_M76"/>
    <property type="match status" value="1"/>
</dbReference>
<comment type="function">
    <text evidence="9">Sterol O-acyltransferase that catalyzes the formation of stery esters.</text>
</comment>
<dbReference type="InterPro" id="IPR014371">
    <property type="entry name" value="Oat_ACAT_DAG_ARE"/>
</dbReference>
<accession>A0AAI9WXP5</accession>
<dbReference type="PANTHER" id="PTHR10408:SF23">
    <property type="entry name" value="STEROL O-ACYLTRANSFERASE 1-RELATED"/>
    <property type="match status" value="1"/>
</dbReference>
<feature type="transmembrane region" description="Helical" evidence="11">
    <location>
        <begin position="737"/>
        <end position="766"/>
    </location>
</feature>
<sequence>MSDHPISQPPIDGASKLTLSPESKLHGFEWWRRSLQYQTGLGQTPQEKAQFEYDFQNRDLDKKCETCKENLNWVLKYSPSVLFMMDHIRKLNKDNEPVPRSKIVCQTCDFTKGGGFNPELGIVLCSNWIRSKWQLEDILTHELVHLYDFMRFDVDINNLRHHACMEIRASMLSGECRVWNEIRKTGLGNFGKKFQDCIRRRAIISVAANPICNSKEEAESVVNLVWKSCFNDTRPFERVYRRDLLDINNDYNASSSSDNEDSDASKTLADAIELQDSQPEQLHRIGKQDSRNGVSSSFSTTTSSFSPRSPLSHEASDTSRSSKDQKSSKVYGHLSRESESDINLDGHVKYVFNQGKIRLKKKKNNESSLDKEQEQGPTKKYSKAAVAAAAAAAAVANGKYRLKFGDLTFKSSSTTIFDSEEFKSSQFFGMYVLFWLYTAFVSFNNLVHIYFENATPVMKWSIVLILRRDLLKVGLTDLVMYLASYFPYFLQVLVIKRWISWRKIGWIIESVYEAIFVVVFVWFGHYMNFPWIARVFLVLHSLVFLMKIHSYAFYNGYLWEVYNEGLFSESYLDLLLKKQVVLPKGHEEEKTIELLKGSIEFTKYELEYQSRATTDKPESDKHKDENVRLDLSFKELQDKGCIIFPQNINLRNYFEYNMIPPFLMEYLFTFFLIWDSVLNALAELTLFADRDFYGPWWSCTDFSEFARLWNKPVHNFLLRHVYHSSISALKVNRIQAALITFILSSIVHELVMYVIFGSVRGYLLLFQMSQIPLVMMSKSKLLRDKKVLGNCICWFGFISGPSIICCLYLVF</sequence>
<feature type="transmembrane region" description="Helical" evidence="11">
    <location>
        <begin position="506"/>
        <end position="525"/>
    </location>
</feature>
<evidence type="ECO:0000256" key="4">
    <source>
        <dbReference type="ARBA" id="ARBA00022692"/>
    </source>
</evidence>
<evidence type="ECO:0000256" key="11">
    <source>
        <dbReference type="SAM" id="Phobius"/>
    </source>
</evidence>
<keyword evidence="6 11" id="KW-1133">Transmembrane helix</keyword>
<dbReference type="AlphaFoldDB" id="A0AAI9WXP5"/>
<name>A0AAI9WXP5_9ASCO</name>
<dbReference type="GeneID" id="73380341"/>
<keyword evidence="8" id="KW-0012">Acyltransferase</keyword>
<dbReference type="Pfam" id="PF03062">
    <property type="entry name" value="MBOAT"/>
    <property type="match status" value="1"/>
</dbReference>
<evidence type="ECO:0000256" key="5">
    <source>
        <dbReference type="ARBA" id="ARBA00022824"/>
    </source>
</evidence>
<keyword evidence="13" id="KW-1185">Reference proteome</keyword>
<dbReference type="Proteomes" id="UP001202479">
    <property type="component" value="Unassembled WGS sequence"/>
</dbReference>
<evidence type="ECO:0000256" key="9">
    <source>
        <dbReference type="ARBA" id="ARBA00023568"/>
    </source>
</evidence>
<dbReference type="GO" id="GO:0008204">
    <property type="term" value="P:ergosterol metabolic process"/>
    <property type="evidence" value="ECO:0007669"/>
    <property type="project" value="TreeGrafter"/>
</dbReference>
<keyword evidence="3" id="KW-0808">Transferase</keyword>
<protein>
    <submittedName>
        <fullName evidence="12">ARE2</fullName>
    </submittedName>
</protein>
<feature type="transmembrane region" description="Helical" evidence="11">
    <location>
        <begin position="531"/>
        <end position="548"/>
    </location>
</feature>
<reference evidence="12" key="1">
    <citation type="journal article" date="2022" name="DNA Res.">
        <title>Genome analysis of five recently described species of the CUG-Ser clade uncovers Candida theae as a new hybrid lineage with pathogenic potential in the Candida parapsilosis species complex.</title>
        <authorList>
            <person name="Mixao V."/>
            <person name="Del Olmo V."/>
            <person name="Hegedusova E."/>
            <person name="Saus E."/>
            <person name="Pryszcz L."/>
            <person name="Cillingova A."/>
            <person name="Nosek J."/>
            <person name="Gabaldon T."/>
        </authorList>
    </citation>
    <scope>NUCLEOTIDE SEQUENCE</scope>
    <source>
        <strain evidence="12">CBS 10844</strain>
    </source>
</reference>
<evidence type="ECO:0000256" key="2">
    <source>
        <dbReference type="ARBA" id="ARBA00009010"/>
    </source>
</evidence>
<dbReference type="EMBL" id="JAHUZD010000095">
    <property type="protein sequence ID" value="KAI3404532.2"/>
    <property type="molecule type" value="Genomic_DNA"/>
</dbReference>
<organism evidence="12 13">
    <name type="scientific">Candida oxycetoniae</name>
    <dbReference type="NCBI Taxonomy" id="497107"/>
    <lineage>
        <taxon>Eukaryota</taxon>
        <taxon>Fungi</taxon>
        <taxon>Dikarya</taxon>
        <taxon>Ascomycota</taxon>
        <taxon>Saccharomycotina</taxon>
        <taxon>Pichiomycetes</taxon>
        <taxon>Debaryomycetaceae</taxon>
        <taxon>Candida/Lodderomyces clade</taxon>
        <taxon>Candida</taxon>
    </lineage>
</organism>
<dbReference type="GO" id="GO:0034737">
    <property type="term" value="F:ergosterol O-acyltransferase activity"/>
    <property type="evidence" value="ECO:0007669"/>
    <property type="project" value="TreeGrafter"/>
</dbReference>
<keyword evidence="5" id="KW-0256">Endoplasmic reticulum</keyword>
<dbReference type="InterPro" id="IPR004299">
    <property type="entry name" value="MBOAT_fam"/>
</dbReference>
<evidence type="ECO:0000256" key="8">
    <source>
        <dbReference type="ARBA" id="ARBA00023315"/>
    </source>
</evidence>
<comment type="similarity">
    <text evidence="2">Belongs to the membrane-bound acyltransferase family. Sterol o-acyltransferase subfamily.</text>
</comment>
<dbReference type="GO" id="GO:0004222">
    <property type="term" value="F:metalloendopeptidase activity"/>
    <property type="evidence" value="ECO:0007669"/>
    <property type="project" value="InterPro"/>
</dbReference>